<feature type="region of interest" description="Disordered" evidence="1">
    <location>
        <begin position="218"/>
        <end position="257"/>
    </location>
</feature>
<dbReference type="AlphaFoldDB" id="A0A6J8EEN6"/>
<evidence type="ECO:0000313" key="3">
    <source>
        <dbReference type="Proteomes" id="UP000507470"/>
    </source>
</evidence>
<feature type="compositionally biased region" description="Basic and acidic residues" evidence="1">
    <location>
        <begin position="31"/>
        <end position="45"/>
    </location>
</feature>
<dbReference type="PANTHER" id="PTHR31095">
    <property type="entry name" value="RIKEN CDNA 9930021J03 GENE"/>
    <property type="match status" value="1"/>
</dbReference>
<dbReference type="Proteomes" id="UP000507470">
    <property type="component" value="Unassembled WGS sequence"/>
</dbReference>
<accession>A0A6J8EEN6</accession>
<organism evidence="2 3">
    <name type="scientific">Mytilus coruscus</name>
    <name type="common">Sea mussel</name>
    <dbReference type="NCBI Taxonomy" id="42192"/>
    <lineage>
        <taxon>Eukaryota</taxon>
        <taxon>Metazoa</taxon>
        <taxon>Spiralia</taxon>
        <taxon>Lophotrochozoa</taxon>
        <taxon>Mollusca</taxon>
        <taxon>Bivalvia</taxon>
        <taxon>Autobranchia</taxon>
        <taxon>Pteriomorphia</taxon>
        <taxon>Mytilida</taxon>
        <taxon>Mytiloidea</taxon>
        <taxon>Mytilidae</taxon>
        <taxon>Mytilinae</taxon>
        <taxon>Mytilus</taxon>
    </lineage>
</organism>
<feature type="region of interest" description="Disordered" evidence="1">
    <location>
        <begin position="1"/>
        <end position="64"/>
    </location>
</feature>
<sequence length="642" mass="69982">MVSLVKEEVKDEMEDQTGVKRENDLEEEKDQAEVKEEMEKIKEEVTESDDEENESDLVTGPEIGPLELIADSVEDLRNLVEKSAEQESYTVGRGKKTRVVKPQARKRCVVQLHNRLCYLLKELEPWEQKLIQAIKKARFKMKKEYECYDEKDDDGWESDHSESTNSATEDTSMDEDSAQKPPQPSIPKDFLMSQNDDRRTSDCGEWDISLRGRNRKRRIIPNNVEDQGLSKKRKIETTPTTTSAQVPDKTDQSSPNMVSLVTSNASHLLLHTSGDKSVASKNIKKATTPQKLPVSTPKVAQLSGKVQYFAANINSLPPSVIQQLIKSNALSIQAGNSQQGMILLRAVNPAEPGGAPGAKATLTLQNPVTAKTTSPSQQTTSLSQTVASIDRTSANIDKVTTVVTEETNKLTKNIFPTELSQQKSIIPSTNTQSIVAPGKNVQQNKFSNFAKTIHATPATPQSVVSSVQTVQSTTFTQQKQGVPTVPISMPRTSQPKMIIQQNPTILPVANQDLRLQNFGGVNVINQGGYVLNTGQNQGMALNLNPTLNIDSQGNLNLNTGQSAMNIGGQGLTLQQIQALALQGINLQGISLQGSNIIVQPNAGLRIQTLVSVHGQQVIVSTIGATVQNSATLTNSNLVSVPV</sequence>
<name>A0A6J8EEN6_MYTCO</name>
<proteinExistence type="predicted"/>
<dbReference type="OrthoDB" id="10562508at2759"/>
<keyword evidence="3" id="KW-1185">Reference proteome</keyword>
<feature type="compositionally biased region" description="Acidic residues" evidence="1">
    <location>
        <begin position="46"/>
        <end position="55"/>
    </location>
</feature>
<evidence type="ECO:0000313" key="2">
    <source>
        <dbReference type="EMBL" id="CAC5417501.1"/>
    </source>
</evidence>
<feature type="region of interest" description="Disordered" evidence="1">
    <location>
        <begin position="150"/>
        <end position="204"/>
    </location>
</feature>
<protein>
    <submittedName>
        <fullName evidence="2">Uncharacterized protein</fullName>
    </submittedName>
</protein>
<dbReference type="InterPro" id="IPR040214">
    <property type="entry name" value="BRD10"/>
</dbReference>
<dbReference type="EMBL" id="CACVKT020008750">
    <property type="protein sequence ID" value="CAC5417501.1"/>
    <property type="molecule type" value="Genomic_DNA"/>
</dbReference>
<gene>
    <name evidence="2" type="ORF">MCOR_49997</name>
</gene>
<reference evidence="2 3" key="1">
    <citation type="submission" date="2020-06" db="EMBL/GenBank/DDBJ databases">
        <authorList>
            <person name="Li R."/>
            <person name="Bekaert M."/>
        </authorList>
    </citation>
    <scope>NUCLEOTIDE SEQUENCE [LARGE SCALE GENOMIC DNA]</scope>
    <source>
        <strain evidence="3">wild</strain>
    </source>
</reference>
<evidence type="ECO:0000256" key="1">
    <source>
        <dbReference type="SAM" id="MobiDB-lite"/>
    </source>
</evidence>
<dbReference type="PANTHER" id="PTHR31095:SF3">
    <property type="entry name" value="RIKEN CDNA 9930021J03 GENE"/>
    <property type="match status" value="1"/>
</dbReference>